<proteinExistence type="predicted"/>
<dbReference type="GO" id="GO:0008757">
    <property type="term" value="F:S-adenosylmethionine-dependent methyltransferase activity"/>
    <property type="evidence" value="ECO:0007669"/>
    <property type="project" value="InterPro"/>
</dbReference>
<dbReference type="EMBL" id="KK115847">
    <property type="protein sequence ID" value="KFM66183.1"/>
    <property type="molecule type" value="Genomic_DNA"/>
</dbReference>
<evidence type="ECO:0000313" key="4">
    <source>
        <dbReference type="Proteomes" id="UP000054359"/>
    </source>
</evidence>
<organism evidence="3 4">
    <name type="scientific">Stegodyphus mimosarum</name>
    <name type="common">African social velvet spider</name>
    <dbReference type="NCBI Taxonomy" id="407821"/>
    <lineage>
        <taxon>Eukaryota</taxon>
        <taxon>Metazoa</taxon>
        <taxon>Ecdysozoa</taxon>
        <taxon>Arthropoda</taxon>
        <taxon>Chelicerata</taxon>
        <taxon>Arachnida</taxon>
        <taxon>Araneae</taxon>
        <taxon>Araneomorphae</taxon>
        <taxon>Entelegynae</taxon>
        <taxon>Eresoidea</taxon>
        <taxon>Eresidae</taxon>
        <taxon>Stegodyphus</taxon>
    </lineage>
</organism>
<keyword evidence="1" id="KW-1133">Transmembrane helix</keyword>
<dbReference type="PANTHER" id="PTHR45036">
    <property type="entry name" value="METHYLTRANSFERASE LIKE 7B"/>
    <property type="match status" value="1"/>
</dbReference>
<dbReference type="SUPFAM" id="SSF53335">
    <property type="entry name" value="S-adenosyl-L-methionine-dependent methyltransferases"/>
    <property type="match status" value="1"/>
</dbReference>
<keyword evidence="3" id="KW-0808">Transferase</keyword>
<evidence type="ECO:0000313" key="3">
    <source>
        <dbReference type="EMBL" id="KFM66183.1"/>
    </source>
</evidence>
<sequence>MEVALCAALTTVWWISSVSVLLPFVFLLKYSKTFRDKWFSWFFMRCLSPIFQPKLVPFRKQCFELLKEHLKDWDKSRPIRILEIGIGSGANLQFYPDNSHLTAVDMNASFETYFRENQKKYPQVTYKRTVLCMAENMHEIEDSSMDIVVSTYVLCSVENIEAVLKEVKRVLKENGKFLFLEHVAFPESEWSFTIQRVVAPLWALYFDGCCPHRNIGDQVHEAGFSNVVCKKMNPSSVLLFIR</sequence>
<name>A0A087TM44_STEMI</name>
<feature type="transmembrane region" description="Helical" evidence="1">
    <location>
        <begin position="12"/>
        <end position="30"/>
    </location>
</feature>
<feature type="non-terminal residue" evidence="3">
    <location>
        <position position="242"/>
    </location>
</feature>
<reference evidence="3 4" key="1">
    <citation type="submission" date="2013-11" db="EMBL/GenBank/DDBJ databases">
        <title>Genome sequencing of Stegodyphus mimosarum.</title>
        <authorList>
            <person name="Bechsgaard J."/>
        </authorList>
    </citation>
    <scope>NUCLEOTIDE SEQUENCE [LARGE SCALE GENOMIC DNA]</scope>
</reference>
<protein>
    <submittedName>
        <fullName evidence="3">Methyltransferase-like protein 7A</fullName>
    </submittedName>
</protein>
<dbReference type="CDD" id="cd02440">
    <property type="entry name" value="AdoMet_MTases"/>
    <property type="match status" value="1"/>
</dbReference>
<evidence type="ECO:0000256" key="1">
    <source>
        <dbReference type="SAM" id="Phobius"/>
    </source>
</evidence>
<accession>A0A087TM44</accession>
<dbReference type="InterPro" id="IPR052356">
    <property type="entry name" value="Thiol_S-MT"/>
</dbReference>
<gene>
    <name evidence="3" type="ORF">X975_10775</name>
</gene>
<dbReference type="STRING" id="407821.A0A087TM44"/>
<keyword evidence="4" id="KW-1185">Reference proteome</keyword>
<evidence type="ECO:0000259" key="2">
    <source>
        <dbReference type="Pfam" id="PF08241"/>
    </source>
</evidence>
<keyword evidence="1" id="KW-0472">Membrane</keyword>
<dbReference type="InterPro" id="IPR029063">
    <property type="entry name" value="SAM-dependent_MTases_sf"/>
</dbReference>
<keyword evidence="3" id="KW-0489">Methyltransferase</keyword>
<dbReference type="InterPro" id="IPR013216">
    <property type="entry name" value="Methyltransf_11"/>
</dbReference>
<dbReference type="AlphaFoldDB" id="A0A087TM44"/>
<keyword evidence="1" id="KW-0812">Transmembrane</keyword>
<feature type="domain" description="Methyltransferase type 11" evidence="2">
    <location>
        <begin position="82"/>
        <end position="179"/>
    </location>
</feature>
<dbReference type="Proteomes" id="UP000054359">
    <property type="component" value="Unassembled WGS sequence"/>
</dbReference>
<dbReference type="OrthoDB" id="6423379at2759"/>
<dbReference type="Gene3D" id="3.40.50.150">
    <property type="entry name" value="Vaccinia Virus protein VP39"/>
    <property type="match status" value="1"/>
</dbReference>
<dbReference type="Pfam" id="PF08241">
    <property type="entry name" value="Methyltransf_11"/>
    <property type="match status" value="1"/>
</dbReference>
<dbReference type="OMA" id="SAYCFLY"/>
<dbReference type="GO" id="GO:0032259">
    <property type="term" value="P:methylation"/>
    <property type="evidence" value="ECO:0007669"/>
    <property type="project" value="UniProtKB-KW"/>
</dbReference>
<dbReference type="PANTHER" id="PTHR45036:SF1">
    <property type="entry name" value="METHYLTRANSFERASE LIKE 7A"/>
    <property type="match status" value="1"/>
</dbReference>